<protein>
    <submittedName>
        <fullName evidence="1">Uncharacterized protein</fullName>
    </submittedName>
</protein>
<gene>
    <name evidence="1" type="ORF">BTN85_1225</name>
</gene>
<reference evidence="1" key="1">
    <citation type="submission" date="2016-12" db="EMBL/GenBank/DDBJ databases">
        <title>Discovery of methanogenic haloarchaea.</title>
        <authorList>
            <person name="Sorokin D.Y."/>
            <person name="Makarova K.S."/>
            <person name="Abbas B."/>
            <person name="Ferrer M."/>
            <person name="Golyshin P.N."/>
        </authorList>
    </citation>
    <scope>NUCLEOTIDE SEQUENCE [LARGE SCALE GENOMIC DNA]</scope>
    <source>
        <strain evidence="1">HMET1</strain>
    </source>
</reference>
<dbReference type="Proteomes" id="UP000185744">
    <property type="component" value="Unassembled WGS sequence"/>
</dbReference>
<name>A0A1Q6DWK1_METT1</name>
<evidence type="ECO:0000313" key="1">
    <source>
        <dbReference type="EMBL" id="OKY78726.1"/>
    </source>
</evidence>
<dbReference type="InParanoid" id="A0A1Q6DWK1"/>
<comment type="caution">
    <text evidence="1">The sequence shown here is derived from an EMBL/GenBank/DDBJ whole genome shotgun (WGS) entry which is preliminary data.</text>
</comment>
<proteinExistence type="predicted"/>
<sequence>MDIIKKLTKKRKGIPAALALLLIIGIVTSGAAAYTITTYATQTQDVTYKQAVVFDDGSIEKKHELSLVGGETAISSLIIKNKNTEKPAPFALSTSYSDGSGLDTTYNVGKEMTVNFQETGGDEDPKFKSWTLSTELSGQSILYKMDFPRPFDESIVADNVDLEIDLESDGVADFHVKYKPSKAGDTGFNSDGWTVKLYNEDGTGITENKEPSEVTEVKYVSANDGLVKIKVAGLNQQFEIRGAMGNDDDGQNDFFTYPSDDMEYFGNCDADPLQPITEGTLQPGESMTIVKKTTSKVNLGPDDYTIKTQINQN</sequence>
<evidence type="ECO:0000313" key="2">
    <source>
        <dbReference type="Proteomes" id="UP000185744"/>
    </source>
</evidence>
<organism evidence="1 2">
    <name type="scientific">Methanohalarchaeum thermophilum</name>
    <dbReference type="NCBI Taxonomy" id="1903181"/>
    <lineage>
        <taxon>Archaea</taxon>
        <taxon>Methanobacteriati</taxon>
        <taxon>Methanobacteriota</taxon>
        <taxon>Methanonatronarchaeia</taxon>
        <taxon>Methanonatronarchaeales</taxon>
        <taxon>Methanonatronarchaeaceae</taxon>
        <taxon>Candidatus Methanohalarchaeum</taxon>
    </lineage>
</organism>
<dbReference type="EMBL" id="MSDW01000001">
    <property type="protein sequence ID" value="OKY78726.1"/>
    <property type="molecule type" value="Genomic_DNA"/>
</dbReference>
<keyword evidence="2" id="KW-1185">Reference proteome</keyword>
<accession>A0A1Q6DWK1</accession>
<dbReference type="STRING" id="1903181.BTN85_1225"/>
<dbReference type="AlphaFoldDB" id="A0A1Q6DWK1"/>